<evidence type="ECO:0000313" key="3">
    <source>
        <dbReference type="Proteomes" id="UP000054560"/>
    </source>
</evidence>
<organism evidence="2 3">
    <name type="scientific">Sphaeroforma arctica JP610</name>
    <dbReference type="NCBI Taxonomy" id="667725"/>
    <lineage>
        <taxon>Eukaryota</taxon>
        <taxon>Ichthyosporea</taxon>
        <taxon>Ichthyophonida</taxon>
        <taxon>Sphaeroforma</taxon>
    </lineage>
</organism>
<name>A0A0L0FJ78_9EUKA</name>
<reference evidence="2 3" key="1">
    <citation type="submission" date="2011-02" db="EMBL/GenBank/DDBJ databases">
        <title>The Genome Sequence of Sphaeroforma arctica JP610.</title>
        <authorList>
            <consortium name="The Broad Institute Genome Sequencing Platform"/>
            <person name="Russ C."/>
            <person name="Cuomo C."/>
            <person name="Young S.K."/>
            <person name="Zeng Q."/>
            <person name="Gargeya S."/>
            <person name="Alvarado L."/>
            <person name="Berlin A."/>
            <person name="Chapman S.B."/>
            <person name="Chen Z."/>
            <person name="Freedman E."/>
            <person name="Gellesch M."/>
            <person name="Goldberg J."/>
            <person name="Griggs A."/>
            <person name="Gujja S."/>
            <person name="Heilman E."/>
            <person name="Heiman D."/>
            <person name="Howarth C."/>
            <person name="Mehta T."/>
            <person name="Neiman D."/>
            <person name="Pearson M."/>
            <person name="Roberts A."/>
            <person name="Saif S."/>
            <person name="Shea T."/>
            <person name="Shenoy N."/>
            <person name="Sisk P."/>
            <person name="Stolte C."/>
            <person name="Sykes S."/>
            <person name="White J."/>
            <person name="Yandava C."/>
            <person name="Burger G."/>
            <person name="Gray M.W."/>
            <person name="Holland P.W.H."/>
            <person name="King N."/>
            <person name="Lang F.B.F."/>
            <person name="Roger A.J."/>
            <person name="Ruiz-Trillo I."/>
            <person name="Haas B."/>
            <person name="Nusbaum C."/>
            <person name="Birren B."/>
        </authorList>
    </citation>
    <scope>NUCLEOTIDE SEQUENCE [LARGE SCALE GENOMIC DNA]</scope>
    <source>
        <strain evidence="2 3">JP610</strain>
    </source>
</reference>
<evidence type="ECO:0000259" key="1">
    <source>
        <dbReference type="Pfam" id="PF20412"/>
    </source>
</evidence>
<protein>
    <recommendedName>
        <fullName evidence="1">Ral GTPase-activating protein subunit alpha/beta N-terminal domain-containing protein</fullName>
    </recommendedName>
</protein>
<dbReference type="InterPro" id="IPR039930">
    <property type="entry name" value="RALGAPB"/>
</dbReference>
<sequence>MYYDAGLGLLGKDVSSGVLDTFPLSVRHDICKSVVSQLIIPGGSQHLTTVSHVDWMMEVLGQTFRQPMEEYDLMDQAISIYRVWLDGVLTGNATSRLHTPKPVLDNPVYFFTTLNENILHHIKQQVPPATCPAHTIYNTPMASPPQKVYKHFTLVFEPRADMTKKQVDLCLRIVMIMQRNGRQSSEHFTFDLWEVLLKCLLGVGHGLLSPPERPGDLADGLVKPLLRALIELWLHACGCCFPNPTMWANLRKMCSRWRHRISLVHQWNATCLCLTRRVLNLLYGPSEGTPSILVTGGGGRDGEATRKIGNVKINIPDDCVVQAWHRMLHLIGNPSHIKNAQIFLLAIEDNDGSPLDTLTADMAMASGLAGPMRSGSLKGPSGALVKTLYDLKTRIKHLLVKAFESETDPVNTQMLLYSLTAFVCEEAPHSPSIAQQAVRS</sequence>
<dbReference type="Pfam" id="PF20412">
    <property type="entry name" value="RALGAPB_N"/>
    <property type="match status" value="1"/>
</dbReference>
<dbReference type="EMBL" id="KQ243065">
    <property type="protein sequence ID" value="KNC76526.1"/>
    <property type="molecule type" value="Genomic_DNA"/>
</dbReference>
<dbReference type="eggNOG" id="ENOG502S0UY">
    <property type="taxonomic scope" value="Eukaryota"/>
</dbReference>
<proteinExistence type="predicted"/>
<evidence type="ECO:0000313" key="2">
    <source>
        <dbReference type="EMBL" id="KNC76526.1"/>
    </source>
</evidence>
<feature type="domain" description="Ral GTPase-activating protein subunit alpha/beta N-terminal" evidence="1">
    <location>
        <begin position="163"/>
        <end position="285"/>
    </location>
</feature>
<dbReference type="InterPro" id="IPR046859">
    <property type="entry name" value="RGPA/RALGAPB_N"/>
</dbReference>
<dbReference type="RefSeq" id="XP_014150428.1">
    <property type="nucleotide sequence ID" value="XM_014294953.1"/>
</dbReference>
<gene>
    <name evidence="2" type="ORF">SARC_10977</name>
</gene>
<dbReference type="PANTHER" id="PTHR21344">
    <property type="entry name" value="RAL GTPASE-ACTIVATING PROTEIN SUBUNIT BETA"/>
    <property type="match status" value="1"/>
</dbReference>
<dbReference type="GeneID" id="25911481"/>
<dbReference type="PANTHER" id="PTHR21344:SF1">
    <property type="entry name" value="RAL GTPASE-ACTIVATING PROTEIN SUBUNIT BETA"/>
    <property type="match status" value="1"/>
</dbReference>
<dbReference type="GO" id="GO:0005096">
    <property type="term" value="F:GTPase activator activity"/>
    <property type="evidence" value="ECO:0007669"/>
    <property type="project" value="InterPro"/>
</dbReference>
<accession>A0A0L0FJ78</accession>
<dbReference type="Proteomes" id="UP000054560">
    <property type="component" value="Unassembled WGS sequence"/>
</dbReference>
<feature type="non-terminal residue" evidence="2">
    <location>
        <position position="440"/>
    </location>
</feature>
<dbReference type="STRING" id="667725.A0A0L0FJ78"/>
<dbReference type="OrthoDB" id="2124221at2759"/>
<keyword evidence="3" id="KW-1185">Reference proteome</keyword>
<dbReference type="AlphaFoldDB" id="A0A0L0FJ78"/>